<keyword evidence="2" id="KW-0472">Membrane</keyword>
<dbReference type="EMBL" id="CAEZSR010000109">
    <property type="protein sequence ID" value="CAB4573478.1"/>
    <property type="molecule type" value="Genomic_DNA"/>
</dbReference>
<name>A0A6J6EKM2_9ZZZZ</name>
<evidence type="ECO:0000256" key="1">
    <source>
        <dbReference type="SAM" id="MobiDB-lite"/>
    </source>
</evidence>
<organism evidence="3">
    <name type="scientific">freshwater metagenome</name>
    <dbReference type="NCBI Taxonomy" id="449393"/>
    <lineage>
        <taxon>unclassified sequences</taxon>
        <taxon>metagenomes</taxon>
        <taxon>ecological metagenomes</taxon>
    </lineage>
</organism>
<proteinExistence type="predicted"/>
<feature type="region of interest" description="Disordered" evidence="1">
    <location>
        <begin position="83"/>
        <end position="117"/>
    </location>
</feature>
<protein>
    <submittedName>
        <fullName evidence="3">Unannotated protein</fullName>
    </submittedName>
</protein>
<keyword evidence="2" id="KW-1133">Transmembrane helix</keyword>
<evidence type="ECO:0000256" key="2">
    <source>
        <dbReference type="SAM" id="Phobius"/>
    </source>
</evidence>
<feature type="transmembrane region" description="Helical" evidence="2">
    <location>
        <begin position="39"/>
        <end position="64"/>
    </location>
</feature>
<gene>
    <name evidence="3" type="ORF">UFOPK1493_02554</name>
</gene>
<reference evidence="3" key="1">
    <citation type="submission" date="2020-05" db="EMBL/GenBank/DDBJ databases">
        <authorList>
            <person name="Chiriac C."/>
            <person name="Salcher M."/>
            <person name="Ghai R."/>
            <person name="Kavagutti S V."/>
        </authorList>
    </citation>
    <scope>NUCLEOTIDE SEQUENCE</scope>
</reference>
<evidence type="ECO:0000313" key="3">
    <source>
        <dbReference type="EMBL" id="CAB4573478.1"/>
    </source>
</evidence>
<feature type="transmembrane region" description="Helical" evidence="2">
    <location>
        <begin position="14"/>
        <end position="33"/>
    </location>
</feature>
<sequence length="117" mass="12961">MGWDSSRPVPWRRLVRDWLIYVAVMTVFLVLVYRDRVTVGLFAGLLVSGPIFVLIGAVLAKFGYQRKTMKQLRAEADARAAAKAAEQGVTRAAPRARPAPTRRTAGGGNRPANRKKR</sequence>
<feature type="compositionally biased region" description="Low complexity" evidence="1">
    <location>
        <begin position="83"/>
        <end position="104"/>
    </location>
</feature>
<keyword evidence="2" id="KW-0812">Transmembrane</keyword>
<accession>A0A6J6EKM2</accession>
<dbReference type="AlphaFoldDB" id="A0A6J6EKM2"/>